<keyword evidence="2" id="KW-1185">Reference proteome</keyword>
<dbReference type="SUPFAM" id="SSF53850">
    <property type="entry name" value="Periplasmic binding protein-like II"/>
    <property type="match status" value="1"/>
</dbReference>
<dbReference type="Pfam" id="PF01547">
    <property type="entry name" value="SBP_bac_1"/>
    <property type="match status" value="1"/>
</dbReference>
<dbReference type="Proteomes" id="UP001500683">
    <property type="component" value="Unassembled WGS sequence"/>
</dbReference>
<dbReference type="EMBL" id="BAAAZG010000059">
    <property type="protein sequence ID" value="GAA4099229.1"/>
    <property type="molecule type" value="Genomic_DNA"/>
</dbReference>
<proteinExistence type="predicted"/>
<dbReference type="Gene3D" id="3.40.190.10">
    <property type="entry name" value="Periplasmic binding protein-like II"/>
    <property type="match status" value="2"/>
</dbReference>
<organism evidence="1 2">
    <name type="scientific">Actinomadura miaoliensis</name>
    <dbReference type="NCBI Taxonomy" id="430685"/>
    <lineage>
        <taxon>Bacteria</taxon>
        <taxon>Bacillati</taxon>
        <taxon>Actinomycetota</taxon>
        <taxon>Actinomycetes</taxon>
        <taxon>Streptosporangiales</taxon>
        <taxon>Thermomonosporaceae</taxon>
        <taxon>Actinomadura</taxon>
    </lineage>
</organism>
<dbReference type="RefSeq" id="WP_344957113.1">
    <property type="nucleotide sequence ID" value="NZ_BAAAZG010000059.1"/>
</dbReference>
<dbReference type="InterPro" id="IPR006311">
    <property type="entry name" value="TAT_signal"/>
</dbReference>
<gene>
    <name evidence="1" type="ORF">GCM10022214_75060</name>
</gene>
<protein>
    <submittedName>
        <fullName evidence="1">Extracellular solute-binding protein</fullName>
    </submittedName>
</protein>
<reference evidence="2" key="1">
    <citation type="journal article" date="2019" name="Int. J. Syst. Evol. Microbiol.">
        <title>The Global Catalogue of Microorganisms (GCM) 10K type strain sequencing project: providing services to taxonomists for standard genome sequencing and annotation.</title>
        <authorList>
            <consortium name="The Broad Institute Genomics Platform"/>
            <consortium name="The Broad Institute Genome Sequencing Center for Infectious Disease"/>
            <person name="Wu L."/>
            <person name="Ma J."/>
        </authorList>
    </citation>
    <scope>NUCLEOTIDE SEQUENCE [LARGE SCALE GENOMIC DNA]</scope>
    <source>
        <strain evidence="2">JCM 16702</strain>
    </source>
</reference>
<evidence type="ECO:0000313" key="1">
    <source>
        <dbReference type="EMBL" id="GAA4099229.1"/>
    </source>
</evidence>
<sequence length="450" mass="47632">MSPVPLPHDLSRRAVLRGALGVGALAAAGPLLSACGGDGGGDALDPAAKPELAGETLKVLVNQPNAGAFEVLRRTFKAETGADIQVTPVPYDKLLATAMLDAQSGAGQYDVIMYWYVGLGSLAEGGVLEDLTAYIKANPDIDTGDLLPSIYDPYTLYQGRRWGLPFDGDTHILFYNTELFEKYGLDAPKTWEDSNAAAEKITKDGRGAHYGVIVEGQQVPIILGCTFANRLVGFGGRFLDDSGKPALASDQGVAALQSLLDVAPYALPTPLQTGFDQALPAFLSGRAAQLEFWTDHSVKAQDPKQSKVVDRWDVVTLPVGGSNTTHATSLDAGFALGVSKLSKKKEAAAAFVKFAASRKQNEAQIAVSTSGSDPVRTSTLGSPVFRKSFGRAADVVAEGLSGKPLVWPNGPEAPELLQTLVDELALALQGKQQARQTLEKVQSAWEKRLG</sequence>
<comment type="caution">
    <text evidence="1">The sequence shown here is derived from an EMBL/GenBank/DDBJ whole genome shotgun (WGS) entry which is preliminary data.</text>
</comment>
<dbReference type="CDD" id="cd13585">
    <property type="entry name" value="PBP2_TMBP_like"/>
    <property type="match status" value="1"/>
</dbReference>
<dbReference type="PANTHER" id="PTHR43649:SF12">
    <property type="entry name" value="DIACETYLCHITOBIOSE BINDING PROTEIN DASA"/>
    <property type="match status" value="1"/>
</dbReference>
<evidence type="ECO:0000313" key="2">
    <source>
        <dbReference type="Proteomes" id="UP001500683"/>
    </source>
</evidence>
<accession>A0ABP7WXF4</accession>
<dbReference type="InterPro" id="IPR050490">
    <property type="entry name" value="Bact_solute-bd_prot1"/>
</dbReference>
<dbReference type="PANTHER" id="PTHR43649">
    <property type="entry name" value="ARABINOSE-BINDING PROTEIN-RELATED"/>
    <property type="match status" value="1"/>
</dbReference>
<dbReference type="InterPro" id="IPR006059">
    <property type="entry name" value="SBP"/>
</dbReference>
<dbReference type="PROSITE" id="PS51318">
    <property type="entry name" value="TAT"/>
    <property type="match status" value="1"/>
</dbReference>
<name>A0ABP7WXF4_9ACTN</name>